<dbReference type="AlphaFoldDB" id="A0A0E9R1X6"/>
<name>A0A0E9R1X6_ANGAN</name>
<proteinExistence type="predicted"/>
<reference evidence="1" key="2">
    <citation type="journal article" date="2015" name="Fish Shellfish Immunol.">
        <title>Early steps in the European eel (Anguilla anguilla)-Vibrio vulnificus interaction in the gills: Role of the RtxA13 toxin.</title>
        <authorList>
            <person name="Callol A."/>
            <person name="Pajuelo D."/>
            <person name="Ebbesson L."/>
            <person name="Teles M."/>
            <person name="MacKenzie S."/>
            <person name="Amaro C."/>
        </authorList>
    </citation>
    <scope>NUCLEOTIDE SEQUENCE</scope>
</reference>
<organism evidence="1">
    <name type="scientific">Anguilla anguilla</name>
    <name type="common">European freshwater eel</name>
    <name type="synonym">Muraena anguilla</name>
    <dbReference type="NCBI Taxonomy" id="7936"/>
    <lineage>
        <taxon>Eukaryota</taxon>
        <taxon>Metazoa</taxon>
        <taxon>Chordata</taxon>
        <taxon>Craniata</taxon>
        <taxon>Vertebrata</taxon>
        <taxon>Euteleostomi</taxon>
        <taxon>Actinopterygii</taxon>
        <taxon>Neopterygii</taxon>
        <taxon>Teleostei</taxon>
        <taxon>Anguilliformes</taxon>
        <taxon>Anguillidae</taxon>
        <taxon>Anguilla</taxon>
    </lineage>
</organism>
<evidence type="ECO:0000313" key="1">
    <source>
        <dbReference type="EMBL" id="JAH23129.1"/>
    </source>
</evidence>
<protein>
    <submittedName>
        <fullName evidence="1">Uncharacterized protein</fullName>
    </submittedName>
</protein>
<sequence length="42" mass="4519">MTEYLLKYSYIITSVQKGGVPNVPGCIEHAGVVTPLIGGTRR</sequence>
<dbReference type="EMBL" id="GBXM01085448">
    <property type="protein sequence ID" value="JAH23129.1"/>
    <property type="molecule type" value="Transcribed_RNA"/>
</dbReference>
<accession>A0A0E9R1X6</accession>
<reference evidence="1" key="1">
    <citation type="submission" date="2014-11" db="EMBL/GenBank/DDBJ databases">
        <authorList>
            <person name="Amaro Gonzalez C."/>
        </authorList>
    </citation>
    <scope>NUCLEOTIDE SEQUENCE</scope>
</reference>